<dbReference type="GO" id="GO:0015914">
    <property type="term" value="P:phospholipid transport"/>
    <property type="evidence" value="ECO:0007669"/>
    <property type="project" value="TreeGrafter"/>
</dbReference>
<dbReference type="GO" id="GO:0032865">
    <property type="term" value="C:ERMES complex"/>
    <property type="evidence" value="ECO:0007669"/>
    <property type="project" value="UniProtKB-UniRule"/>
</dbReference>
<sequence>MYAVVCGGTSGMSLRWDERETDGTGGGYRWLQAPSHAPVPGFYNSLEAVALPTLVGSLAYFATSRDLALGSSEKVDLSKLADGFKVWDMPKRPEIDEIWQGGRRVDVRDYLMFGRCNFPSWRVDGLYTSRLSRSTQSLVAFVHVPTPSSAPNSFSSSSSPGPGPTPSSPTPAVKSSLLFSIQHNQGHTSTEYSYSAHDGLFGLRSLYNFQPSSPASSSWTTEDVHSEVGKNRVDEEEALFPGLRGRFSVGGEVYLSMKQKSGGISLAGRFCTIPDVLLPPPFLPGTQSSGLTVDAITAPTPFLQPPMTLTMILNPLIGHSSTSMSSKIGRDLAVSSRFDFNIYSYESDWTVGGEWKLKKRTEDADVEAGNIKLEDGIGLEREREKESAVLKMRASTTGDVSLLYMSRVSNLLFSVGVSSDFRSSLRPVRGIGLEVQYFS</sequence>
<reference evidence="8" key="1">
    <citation type="submission" date="2014-08" db="EMBL/GenBank/DDBJ databases">
        <authorList>
            <person name="Sharma Rahul"/>
            <person name="Thines Marco"/>
        </authorList>
    </citation>
    <scope>NUCLEOTIDE SEQUENCE</scope>
</reference>
<accession>A0A0F7STF8</accession>
<dbReference type="GO" id="GO:1990456">
    <property type="term" value="P:mitochondrion-endoplasmic reticulum membrane tethering"/>
    <property type="evidence" value="ECO:0007669"/>
    <property type="project" value="UniProtKB-UniRule"/>
</dbReference>
<keyword evidence="2 6" id="KW-0812">Transmembrane</keyword>
<comment type="similarity">
    <text evidence="6">Belongs to the MDM10 family.</text>
</comment>
<gene>
    <name evidence="6" type="primary">MDM10</name>
</gene>
<feature type="compositionally biased region" description="Low complexity" evidence="7">
    <location>
        <begin position="150"/>
        <end position="160"/>
    </location>
</feature>
<dbReference type="EMBL" id="LN483157">
    <property type="protein sequence ID" value="CED83845.1"/>
    <property type="molecule type" value="Genomic_DNA"/>
</dbReference>
<comment type="domain">
    <text evidence="6">Lacks alpha-helical transmembrane segments, suggesting that it resides in the membrane via beta-sheet conformations similar to those predicted for other outer membrane proteins and porin.</text>
</comment>
<evidence type="ECO:0000256" key="2">
    <source>
        <dbReference type="ARBA" id="ARBA00022692"/>
    </source>
</evidence>
<evidence type="ECO:0000256" key="6">
    <source>
        <dbReference type="HAMAP-Rule" id="MF_03102"/>
    </source>
</evidence>
<keyword evidence="5 6" id="KW-0472">Membrane</keyword>
<evidence type="ECO:0000256" key="7">
    <source>
        <dbReference type="SAM" id="MobiDB-lite"/>
    </source>
</evidence>
<keyword evidence="3 6" id="KW-1000">Mitochondrion outer membrane</keyword>
<feature type="region of interest" description="Disordered" evidence="7">
    <location>
        <begin position="150"/>
        <end position="173"/>
    </location>
</feature>
<comment type="subcellular location">
    <subcellularLocation>
        <location evidence="6">Mitochondrion outer membrane</location>
        <topology evidence="6">Multi-pass membrane protein</topology>
    </subcellularLocation>
    <text evidence="6">The ERMES/MDM complex localizes to a few discrete foci (around 10 per single cell), that represent mitochondria-endoplasmic reticulum junctions. These foci are often found next to mtDNA nucleoids.</text>
</comment>
<evidence type="ECO:0000256" key="1">
    <source>
        <dbReference type="ARBA" id="ARBA00022452"/>
    </source>
</evidence>
<comment type="function">
    <text evidence="6">Component of the ERMES/MDM complex, which serves as a molecular tether to connect the endoplasmic reticulum and mitochondria. Components of this complex are involved in the control of mitochondrial shape and protein biogenesis and may function in phospholipid exchange. MDM10 is involved in the late assembly steps of the general translocase of the mitochondrial outer membrane (TOM complex). Functions in the TOM40-specific route of the assembly of outer membrane beta-barrel proteins, including the association of TOM40 with the receptor TOM22 and small TOM proteins. Can associate with the SAM(core) complex as well as the MDM12-MMM1 complex, both involved in late steps of the major beta-barrel assembly pathway, that is responsible for biogenesis of all outer membrane beta-barrel proteins. May act as a switch that shuttles between both complexes and channels precursor proteins into the TOM40-specific pathway. Plays a role in mitochondrial morphology and in the inheritance of mitochondria.</text>
</comment>
<dbReference type="InterPro" id="IPR027539">
    <property type="entry name" value="Mdm10"/>
</dbReference>
<evidence type="ECO:0000313" key="8">
    <source>
        <dbReference type="EMBL" id="CED83845.1"/>
    </source>
</evidence>
<dbReference type="PANTHER" id="PTHR28035">
    <property type="entry name" value="MITOCHONDRIAL DISTRIBUTION AND MORPHOLOGY PROTEIN 10"/>
    <property type="match status" value="1"/>
</dbReference>
<dbReference type="PANTHER" id="PTHR28035:SF1">
    <property type="entry name" value="MITOCHONDRIAL DISTRIBUTION AND MORPHOLOGY PROTEIN 10"/>
    <property type="match status" value="1"/>
</dbReference>
<dbReference type="GO" id="GO:0045040">
    <property type="term" value="P:protein insertion into mitochondrial outer membrane"/>
    <property type="evidence" value="ECO:0007669"/>
    <property type="project" value="UniProtKB-UniRule"/>
</dbReference>
<evidence type="ECO:0000256" key="5">
    <source>
        <dbReference type="ARBA" id="ARBA00023136"/>
    </source>
</evidence>
<dbReference type="HAMAP" id="MF_03102">
    <property type="entry name" value="Mdm10"/>
    <property type="match status" value="1"/>
</dbReference>
<evidence type="ECO:0000256" key="3">
    <source>
        <dbReference type="ARBA" id="ARBA00022787"/>
    </source>
</evidence>
<keyword evidence="4 6" id="KW-0496">Mitochondrion</keyword>
<proteinExistence type="inferred from homology"/>
<organism evidence="8">
    <name type="scientific">Phaffia rhodozyma</name>
    <name type="common">Yeast</name>
    <name type="synonym">Xanthophyllomyces dendrorhous</name>
    <dbReference type="NCBI Taxonomy" id="264483"/>
    <lineage>
        <taxon>Eukaryota</taxon>
        <taxon>Fungi</taxon>
        <taxon>Dikarya</taxon>
        <taxon>Basidiomycota</taxon>
        <taxon>Agaricomycotina</taxon>
        <taxon>Tremellomycetes</taxon>
        <taxon>Cystofilobasidiales</taxon>
        <taxon>Mrakiaceae</taxon>
        <taxon>Phaffia</taxon>
    </lineage>
</organism>
<dbReference type="GO" id="GO:0001401">
    <property type="term" value="C:SAM complex"/>
    <property type="evidence" value="ECO:0007669"/>
    <property type="project" value="TreeGrafter"/>
</dbReference>
<protein>
    <recommendedName>
        <fullName evidence="6">Mitochondrial distribution and morphology protein 10</fullName>
    </recommendedName>
    <alternativeName>
        <fullName evidence="6">Mitochondrial inheritance component MDM10</fullName>
    </alternativeName>
</protein>
<dbReference type="GO" id="GO:0070096">
    <property type="term" value="P:mitochondrial outer membrane translocase complex assembly"/>
    <property type="evidence" value="ECO:0007669"/>
    <property type="project" value="UniProtKB-UniRule"/>
</dbReference>
<dbReference type="GO" id="GO:0051654">
    <property type="term" value="P:establishment of mitochondrion localization"/>
    <property type="evidence" value="ECO:0007669"/>
    <property type="project" value="TreeGrafter"/>
</dbReference>
<keyword evidence="1 6" id="KW-1134">Transmembrane beta strand</keyword>
<dbReference type="AlphaFoldDB" id="A0A0F7STF8"/>
<comment type="subunit">
    <text evidence="6">Component of the ER-mitochondria encounter structure (ERMES) or MDM complex, composed of MMM1, MDM10, MDM12 and MDM34. Associates with the mitochondrial outer membrane sorting assembly machinery SAM(core) complex.</text>
</comment>
<dbReference type="Pfam" id="PF12519">
    <property type="entry name" value="MDM10"/>
    <property type="match status" value="1"/>
</dbReference>
<name>A0A0F7STF8_PHARH</name>
<evidence type="ECO:0000256" key="4">
    <source>
        <dbReference type="ARBA" id="ARBA00023128"/>
    </source>
</evidence>